<dbReference type="EMBL" id="NAJQ01000073">
    <property type="protein sequence ID" value="TKA80279.1"/>
    <property type="molecule type" value="Genomic_DNA"/>
</dbReference>
<dbReference type="CDD" id="cd02094">
    <property type="entry name" value="P-type_ATPase_Cu-like"/>
    <property type="match status" value="1"/>
</dbReference>
<dbReference type="SFLD" id="SFLDS00003">
    <property type="entry name" value="Haloacid_Dehalogenase"/>
    <property type="match status" value="1"/>
</dbReference>
<feature type="transmembrane region" description="Helical" evidence="10">
    <location>
        <begin position="255"/>
        <end position="280"/>
    </location>
</feature>
<organism evidence="12 13">
    <name type="scientific">Friedmanniomyces simplex</name>
    <dbReference type="NCBI Taxonomy" id="329884"/>
    <lineage>
        <taxon>Eukaryota</taxon>
        <taxon>Fungi</taxon>
        <taxon>Dikarya</taxon>
        <taxon>Ascomycota</taxon>
        <taxon>Pezizomycotina</taxon>
        <taxon>Dothideomycetes</taxon>
        <taxon>Dothideomycetidae</taxon>
        <taxon>Mycosphaerellales</taxon>
        <taxon>Teratosphaeriaceae</taxon>
        <taxon>Friedmanniomyces</taxon>
    </lineage>
</organism>
<evidence type="ECO:0000256" key="5">
    <source>
        <dbReference type="ARBA" id="ARBA00022741"/>
    </source>
</evidence>
<dbReference type="GO" id="GO:0043682">
    <property type="term" value="F:P-type divalent copper transporter activity"/>
    <property type="evidence" value="ECO:0007669"/>
    <property type="project" value="TreeGrafter"/>
</dbReference>
<dbReference type="PANTHER" id="PTHR43520:SF32">
    <property type="entry name" value="COPPER RESISTANCE P-TYPE ATPASE (EUROFUNG)"/>
    <property type="match status" value="1"/>
</dbReference>
<comment type="similarity">
    <text evidence="2 10">Belongs to the cation transport ATPase (P-type) (TC 3.A.3) family. Type IB subfamily.</text>
</comment>
<dbReference type="Gene3D" id="2.70.150.10">
    <property type="entry name" value="Calcium-transporting ATPase, cytoplasmic transduction domain A"/>
    <property type="match status" value="1"/>
</dbReference>
<dbReference type="GO" id="GO:0005524">
    <property type="term" value="F:ATP binding"/>
    <property type="evidence" value="ECO:0007669"/>
    <property type="project" value="UniProtKB-UniRule"/>
</dbReference>
<dbReference type="GO" id="GO:0005507">
    <property type="term" value="F:copper ion binding"/>
    <property type="evidence" value="ECO:0007669"/>
    <property type="project" value="TreeGrafter"/>
</dbReference>
<dbReference type="InterPro" id="IPR006121">
    <property type="entry name" value="HMA_dom"/>
</dbReference>
<dbReference type="OrthoDB" id="432719at2759"/>
<keyword evidence="9 10" id="KW-0472">Membrane</keyword>
<dbReference type="Proteomes" id="UP000309340">
    <property type="component" value="Unassembled WGS sequence"/>
</dbReference>
<feature type="transmembrane region" description="Helical" evidence="10">
    <location>
        <begin position="543"/>
        <end position="566"/>
    </location>
</feature>
<dbReference type="SUPFAM" id="SSF81653">
    <property type="entry name" value="Calcium ATPase, transduction domain A"/>
    <property type="match status" value="1"/>
</dbReference>
<dbReference type="PANTHER" id="PTHR43520">
    <property type="entry name" value="ATP7, ISOFORM B"/>
    <property type="match status" value="1"/>
</dbReference>
<feature type="transmembrane region" description="Helical" evidence="10">
    <location>
        <begin position="908"/>
        <end position="931"/>
    </location>
</feature>
<dbReference type="Gene3D" id="3.30.70.100">
    <property type="match status" value="3"/>
</dbReference>
<dbReference type="InterPro" id="IPR023298">
    <property type="entry name" value="ATPase_P-typ_TM_dom_sf"/>
</dbReference>
<feature type="transmembrane region" description="Helical" evidence="10">
    <location>
        <begin position="943"/>
        <end position="964"/>
    </location>
</feature>
<dbReference type="Pfam" id="PF00122">
    <property type="entry name" value="E1-E2_ATPase"/>
    <property type="match status" value="1"/>
</dbReference>
<dbReference type="AlphaFoldDB" id="A0A4V5NHS9"/>
<feature type="transmembrane region" description="Helical" evidence="10">
    <location>
        <begin position="382"/>
        <end position="403"/>
    </location>
</feature>
<dbReference type="NCBIfam" id="TIGR01525">
    <property type="entry name" value="ATPase-IB_hvy"/>
    <property type="match status" value="1"/>
</dbReference>
<keyword evidence="13" id="KW-1185">Reference proteome</keyword>
<proteinExistence type="inferred from homology"/>
<dbReference type="SUPFAM" id="SSF81665">
    <property type="entry name" value="Calcium ATPase, transmembrane domain M"/>
    <property type="match status" value="1"/>
</dbReference>
<keyword evidence="8 10" id="KW-1133">Transmembrane helix</keyword>
<feature type="transmembrane region" description="Helical" evidence="10">
    <location>
        <begin position="300"/>
        <end position="319"/>
    </location>
</feature>
<feature type="domain" description="HMA" evidence="11">
    <location>
        <begin position="79"/>
        <end position="144"/>
    </location>
</feature>
<comment type="subcellular location">
    <subcellularLocation>
        <location evidence="1">Membrane</location>
        <topology evidence="1">Multi-pass membrane protein</topology>
    </subcellularLocation>
</comment>
<dbReference type="InterPro" id="IPR027256">
    <property type="entry name" value="P-typ_ATPase_IB"/>
</dbReference>
<reference evidence="12 13" key="1">
    <citation type="submission" date="2017-03" db="EMBL/GenBank/DDBJ databases">
        <title>Genomes of endolithic fungi from Antarctica.</title>
        <authorList>
            <person name="Coleine C."/>
            <person name="Masonjones S."/>
            <person name="Stajich J.E."/>
        </authorList>
    </citation>
    <scope>NUCLEOTIDE SEQUENCE [LARGE SCALE GENOMIC DNA]</scope>
    <source>
        <strain evidence="12 13">CCFEE 5184</strain>
    </source>
</reference>
<evidence type="ECO:0000256" key="6">
    <source>
        <dbReference type="ARBA" id="ARBA00022840"/>
    </source>
</evidence>
<keyword evidence="6 10" id="KW-0067">ATP-binding</keyword>
<evidence type="ECO:0000256" key="2">
    <source>
        <dbReference type="ARBA" id="ARBA00006024"/>
    </source>
</evidence>
<evidence type="ECO:0000256" key="3">
    <source>
        <dbReference type="ARBA" id="ARBA00022692"/>
    </source>
</evidence>
<evidence type="ECO:0000259" key="11">
    <source>
        <dbReference type="PROSITE" id="PS50846"/>
    </source>
</evidence>
<evidence type="ECO:0000256" key="10">
    <source>
        <dbReference type="RuleBase" id="RU362081"/>
    </source>
</evidence>
<dbReference type="Gene3D" id="3.40.1110.10">
    <property type="entry name" value="Calcium-transporting ATPase, cytoplasmic domain N"/>
    <property type="match status" value="1"/>
</dbReference>
<dbReference type="Gene3D" id="3.40.50.1000">
    <property type="entry name" value="HAD superfamily/HAD-like"/>
    <property type="match status" value="1"/>
</dbReference>
<dbReference type="InterPro" id="IPR023214">
    <property type="entry name" value="HAD_sf"/>
</dbReference>
<accession>A0A4V5NHS9</accession>
<protein>
    <recommendedName>
        <fullName evidence="11">HMA domain-containing protein</fullName>
    </recommendedName>
</protein>
<evidence type="ECO:0000256" key="1">
    <source>
        <dbReference type="ARBA" id="ARBA00004141"/>
    </source>
</evidence>
<feature type="transmembrane region" description="Helical" evidence="10">
    <location>
        <begin position="351"/>
        <end position="370"/>
    </location>
</feature>
<dbReference type="Pfam" id="PF00702">
    <property type="entry name" value="Hydrolase"/>
    <property type="match status" value="1"/>
</dbReference>
<feature type="transmembrane region" description="Helical" evidence="10">
    <location>
        <begin position="976"/>
        <end position="997"/>
    </location>
</feature>
<keyword evidence="3 10" id="KW-0812">Transmembrane</keyword>
<dbReference type="GO" id="GO:0055070">
    <property type="term" value="P:copper ion homeostasis"/>
    <property type="evidence" value="ECO:0007669"/>
    <property type="project" value="TreeGrafter"/>
</dbReference>
<dbReference type="InterPro" id="IPR018303">
    <property type="entry name" value="ATPase_P-typ_P_site"/>
</dbReference>
<evidence type="ECO:0000313" key="12">
    <source>
        <dbReference type="EMBL" id="TKA80279.1"/>
    </source>
</evidence>
<keyword evidence="5 10" id="KW-0547">Nucleotide-binding</keyword>
<dbReference type="FunFam" id="3.30.70.100:FF:000001">
    <property type="entry name" value="ATPase copper transporting beta"/>
    <property type="match status" value="2"/>
</dbReference>
<dbReference type="STRING" id="329884.A0A4V5NHS9"/>
<dbReference type="InterPro" id="IPR036163">
    <property type="entry name" value="HMA_dom_sf"/>
</dbReference>
<evidence type="ECO:0000256" key="7">
    <source>
        <dbReference type="ARBA" id="ARBA00022967"/>
    </source>
</evidence>
<dbReference type="InterPro" id="IPR036412">
    <property type="entry name" value="HAD-like_sf"/>
</dbReference>
<evidence type="ECO:0000313" key="13">
    <source>
        <dbReference type="Proteomes" id="UP000309340"/>
    </source>
</evidence>
<dbReference type="FunFam" id="2.70.150.10:FF:000068">
    <property type="entry name" value="Copper resistance-associated P-type ATPase"/>
    <property type="match status" value="1"/>
</dbReference>
<dbReference type="InterPro" id="IPR008250">
    <property type="entry name" value="ATPase_P-typ_transduc_dom_A_sf"/>
</dbReference>
<evidence type="ECO:0000256" key="4">
    <source>
        <dbReference type="ARBA" id="ARBA00022723"/>
    </source>
</evidence>
<dbReference type="NCBIfam" id="TIGR01494">
    <property type="entry name" value="ATPase_P-type"/>
    <property type="match status" value="2"/>
</dbReference>
<evidence type="ECO:0000256" key="9">
    <source>
        <dbReference type="ARBA" id="ARBA00023136"/>
    </source>
</evidence>
<dbReference type="PRINTS" id="PR00119">
    <property type="entry name" value="CATATPASE"/>
</dbReference>
<dbReference type="SUPFAM" id="SSF55008">
    <property type="entry name" value="HMA, heavy metal-associated domain"/>
    <property type="match status" value="3"/>
</dbReference>
<dbReference type="SUPFAM" id="SSF56784">
    <property type="entry name" value="HAD-like"/>
    <property type="match status" value="1"/>
</dbReference>
<sequence length="1008" mass="107644">MSCSSCVGKITEALEHEPWVLSANVALLTQSAAVEFEGEHDAKDLITIIEDIGYEASLEKVVQLPPTDAAGLGAVAEFWKASISIEGMTCSSCVSTITDALSTLAWTKSVDVNLITNSATVIFENKGHLGEILLAIDDVGFGATLNNVSLLDKDTDQESRRAVSLRIDGMYCEHCPGRVTGALDHLGQAVVIEQSPTMTKPILKISYTPNAPEFTIRDIFAAISAADTAFTLAVYHPPSVMERASQMHARIRQRVLYRVVLAVIVAIPTFIIGIVFMSLVPGSNPGRQYLTQRSRGVTRADWALLVMATPVYFFGADYFHRRTIRELRSLWGRRSPVPVLRRFYRFGSMDTLLSFGTTIAYVSSIVDLIIESTSAGPVSTMAGSTYFDSVVFLTMFLLIGRLIEAYSKAKTGEAVTTLSKLRPKEALLVLPADARQQASPTKSVNVDLIDSGDVVRVVHGGSPPWDGIILDQDGVFDESSLTGESRPVKKTTGDSIYAGTINNGGPVSIRTTGASGHSMLDQIIEAVQEGQARRAPIERVADVLTSYFVPVVTIIAIVTWLTWLSLGLSGTLPIGYLDIAVGGWPFWSLQFAIAVFVIACPCGIGLAAPTALFVGGGLAANYGILVKGGGEAFQEASGLDIIVFDKTGTLTQGSEPKITDRQFLALENALWDEQAILGVLRALEQGSSHPIGKAIVGLCQSMDVPDLKAKLVEEIAGKGMKGTFDMEKSLHPIEVLAGNEALMADYGIAINSTAAGTLDLWKGQAKSVVLVAARDTSEKPWAPLAILAASDPLRPEAREIIDAITRQGVQVWMISGDNQTTASAVGAMVGIPPERIIGGVLPQQKADKVKYLQQSQVPSRRQRRFFSFSSPLAKRGRAIVAMVGDGVNDSPALAVADVGIAIGSGSDVAISAAAFVLVNSNLTTLLTLITLSRAVFKRVKFNFAWALVYNLAALPIAAGVLYPVKSGGGQHIRLDPVWASLAMALSSISVVCSSLLLRSRLPVVGFRG</sequence>
<dbReference type="InterPro" id="IPR017969">
    <property type="entry name" value="Heavy-metal-associated_CS"/>
</dbReference>
<dbReference type="InterPro" id="IPR044492">
    <property type="entry name" value="P_typ_ATPase_HD_dom"/>
</dbReference>
<dbReference type="InterPro" id="IPR001757">
    <property type="entry name" value="P_typ_ATPase"/>
</dbReference>
<dbReference type="CDD" id="cd00371">
    <property type="entry name" value="HMA"/>
    <property type="match status" value="2"/>
</dbReference>
<dbReference type="GO" id="GO:0016887">
    <property type="term" value="F:ATP hydrolysis activity"/>
    <property type="evidence" value="ECO:0007669"/>
    <property type="project" value="InterPro"/>
</dbReference>
<name>A0A4V5NHS9_9PEZI</name>
<dbReference type="GO" id="GO:0016020">
    <property type="term" value="C:membrane"/>
    <property type="evidence" value="ECO:0007669"/>
    <property type="project" value="UniProtKB-SubCell"/>
</dbReference>
<dbReference type="PROSITE" id="PS01047">
    <property type="entry name" value="HMA_1"/>
    <property type="match status" value="1"/>
</dbReference>
<dbReference type="InterPro" id="IPR023299">
    <property type="entry name" value="ATPase_P-typ_cyto_dom_N"/>
</dbReference>
<gene>
    <name evidence="12" type="ORF">B0A55_03043</name>
</gene>
<dbReference type="Pfam" id="PF00403">
    <property type="entry name" value="HMA"/>
    <property type="match status" value="2"/>
</dbReference>
<feature type="domain" description="HMA" evidence="11">
    <location>
        <begin position="1"/>
        <end position="57"/>
    </location>
</feature>
<dbReference type="InterPro" id="IPR059000">
    <property type="entry name" value="ATPase_P-type_domA"/>
</dbReference>
<feature type="transmembrane region" description="Helical" evidence="10">
    <location>
        <begin position="586"/>
        <end position="608"/>
    </location>
</feature>
<dbReference type="SFLD" id="SFLDG00002">
    <property type="entry name" value="C1.7:_P-type_atpase_like"/>
    <property type="match status" value="1"/>
</dbReference>
<evidence type="ECO:0000256" key="8">
    <source>
        <dbReference type="ARBA" id="ARBA00022989"/>
    </source>
</evidence>
<dbReference type="PROSITE" id="PS00154">
    <property type="entry name" value="ATPASE_E1_E2"/>
    <property type="match status" value="1"/>
</dbReference>
<dbReference type="SFLD" id="SFLDF00027">
    <property type="entry name" value="p-type_atpase"/>
    <property type="match status" value="1"/>
</dbReference>
<keyword evidence="4 10" id="KW-0479">Metal-binding</keyword>
<dbReference type="PROSITE" id="PS50846">
    <property type="entry name" value="HMA_2"/>
    <property type="match status" value="2"/>
</dbReference>
<keyword evidence="7" id="KW-1278">Translocase</keyword>
<comment type="caution">
    <text evidence="12">The sequence shown here is derived from an EMBL/GenBank/DDBJ whole genome shotgun (WGS) entry which is preliminary data.</text>
</comment>